<keyword evidence="1" id="KW-0732">Signal</keyword>
<proteinExistence type="predicted"/>
<sequence>MKKLTITLLGAALLAAGTAHADRDDRDERNNQGINYANLNLVQQEIAQLFDRWNRALQTGKPGEVAKLYARKGGTLLPTVSNVVRTNRAAIQDYFEHFLALKPYGRIDQSNIRVLDEDTAIDSGVYTFEIVRDGKPDKVQARYSFLYEKIDGTWYIMDHHSSAMPEKAAPAAPSH</sequence>
<dbReference type="Pfam" id="PF08332">
    <property type="entry name" value="CaMKII_AD"/>
    <property type="match status" value="1"/>
</dbReference>
<dbReference type="EMBL" id="CP106753">
    <property type="protein sequence ID" value="UXY13760.1"/>
    <property type="molecule type" value="Genomic_DNA"/>
</dbReference>
<feature type="chain" id="PRO_5045740072" evidence="1">
    <location>
        <begin position="22"/>
        <end position="175"/>
    </location>
</feature>
<feature type="signal peptide" evidence="1">
    <location>
        <begin position="1"/>
        <end position="21"/>
    </location>
</feature>
<name>A0ABY6DHD5_9NEIS</name>
<dbReference type="InterPro" id="IPR032710">
    <property type="entry name" value="NTF2-like_dom_sf"/>
</dbReference>
<accession>A0ABY6DHD5</accession>
<evidence type="ECO:0000259" key="2">
    <source>
        <dbReference type="Pfam" id="PF08332"/>
    </source>
</evidence>
<dbReference type="SUPFAM" id="SSF54427">
    <property type="entry name" value="NTF2-like"/>
    <property type="match status" value="1"/>
</dbReference>
<feature type="domain" description="Calcium/calmodulin-dependent protein kinase II association-domain" evidence="2">
    <location>
        <begin position="43"/>
        <end position="165"/>
    </location>
</feature>
<reference evidence="3" key="1">
    <citation type="submission" date="2022-10" db="EMBL/GenBank/DDBJ databases">
        <title>Chitiniphilus purpureus sp. nov., a novel chitin-degrading bacterium isolated from crawfish pond sediment.</title>
        <authorList>
            <person name="Li K."/>
        </authorList>
    </citation>
    <scope>NUCLEOTIDE SEQUENCE</scope>
    <source>
        <strain evidence="3">CD1</strain>
    </source>
</reference>
<evidence type="ECO:0000313" key="4">
    <source>
        <dbReference type="Proteomes" id="UP001061302"/>
    </source>
</evidence>
<protein>
    <submittedName>
        <fullName evidence="3">SgcJ/EcaC family oxidoreductase</fullName>
    </submittedName>
</protein>
<dbReference type="Gene3D" id="3.10.450.50">
    <property type="match status" value="1"/>
</dbReference>
<dbReference type="Proteomes" id="UP001061302">
    <property type="component" value="Chromosome"/>
</dbReference>
<dbReference type="InterPro" id="IPR011944">
    <property type="entry name" value="Steroid_delta5-4_isomerase"/>
</dbReference>
<keyword evidence="4" id="KW-1185">Reference proteome</keyword>
<gene>
    <name evidence="3" type="ORF">N8I74_10545</name>
</gene>
<dbReference type="RefSeq" id="WP_263123010.1">
    <property type="nucleotide sequence ID" value="NZ_CP106753.1"/>
</dbReference>
<organism evidence="3 4">
    <name type="scientific">Chitiniphilus purpureus</name>
    <dbReference type="NCBI Taxonomy" id="2981137"/>
    <lineage>
        <taxon>Bacteria</taxon>
        <taxon>Pseudomonadati</taxon>
        <taxon>Pseudomonadota</taxon>
        <taxon>Betaproteobacteria</taxon>
        <taxon>Neisseriales</taxon>
        <taxon>Chitinibacteraceae</taxon>
        <taxon>Chitiniphilus</taxon>
    </lineage>
</organism>
<evidence type="ECO:0000313" key="3">
    <source>
        <dbReference type="EMBL" id="UXY13760.1"/>
    </source>
</evidence>
<evidence type="ECO:0000256" key="1">
    <source>
        <dbReference type="SAM" id="SignalP"/>
    </source>
</evidence>
<dbReference type="InterPro" id="IPR013543">
    <property type="entry name" value="Ca/CaM-dep_prot_kinase-assoc"/>
</dbReference>
<dbReference type="NCBIfam" id="TIGR02246">
    <property type="entry name" value="SgcJ/EcaC family oxidoreductase"/>
    <property type="match status" value="1"/>
</dbReference>